<reference evidence="3" key="1">
    <citation type="submission" date="2023-04" db="EMBL/GenBank/DDBJ databases">
        <title>Phytophthora fragariaefolia NBRC 109709.</title>
        <authorList>
            <person name="Ichikawa N."/>
            <person name="Sato H."/>
            <person name="Tonouchi N."/>
        </authorList>
    </citation>
    <scope>NUCLEOTIDE SEQUENCE</scope>
    <source>
        <strain evidence="3">NBRC 109709</strain>
    </source>
</reference>
<protein>
    <submittedName>
        <fullName evidence="3">Unnamed protein product</fullName>
    </submittedName>
</protein>
<dbReference type="EMBL" id="BSXT01000165">
    <property type="protein sequence ID" value="GMF19534.1"/>
    <property type="molecule type" value="Genomic_DNA"/>
</dbReference>
<keyword evidence="2" id="KW-0732">Signal</keyword>
<evidence type="ECO:0000256" key="1">
    <source>
        <dbReference type="SAM" id="MobiDB-lite"/>
    </source>
</evidence>
<proteinExistence type="predicted"/>
<evidence type="ECO:0000256" key="2">
    <source>
        <dbReference type="SAM" id="SignalP"/>
    </source>
</evidence>
<comment type="caution">
    <text evidence="3">The sequence shown here is derived from an EMBL/GenBank/DDBJ whole genome shotgun (WGS) entry which is preliminary data.</text>
</comment>
<dbReference type="AlphaFoldDB" id="A0A9W6WMP1"/>
<accession>A0A9W6WMP1</accession>
<feature type="chain" id="PRO_5040860632" evidence="2">
    <location>
        <begin position="23"/>
        <end position="112"/>
    </location>
</feature>
<evidence type="ECO:0000313" key="4">
    <source>
        <dbReference type="Proteomes" id="UP001165121"/>
    </source>
</evidence>
<gene>
    <name evidence="3" type="ORF">Pfra01_000206000</name>
</gene>
<sequence>MAPNVTRLQFLVSTMLVRDTLCAVPPCADAAEDPCDCQDAADSSKYDERDSRRENEDGSRLSEDDSRTGKYRQREDSGDDDGSVTETEDEDNSEQAAATDEVWSYRTQDCAA</sequence>
<feature type="signal peptide" evidence="2">
    <location>
        <begin position="1"/>
        <end position="22"/>
    </location>
</feature>
<organism evidence="3 4">
    <name type="scientific">Phytophthora fragariaefolia</name>
    <dbReference type="NCBI Taxonomy" id="1490495"/>
    <lineage>
        <taxon>Eukaryota</taxon>
        <taxon>Sar</taxon>
        <taxon>Stramenopiles</taxon>
        <taxon>Oomycota</taxon>
        <taxon>Peronosporomycetes</taxon>
        <taxon>Peronosporales</taxon>
        <taxon>Peronosporaceae</taxon>
        <taxon>Phytophthora</taxon>
    </lineage>
</organism>
<feature type="compositionally biased region" description="Acidic residues" evidence="1">
    <location>
        <begin position="77"/>
        <end position="93"/>
    </location>
</feature>
<feature type="compositionally biased region" description="Basic and acidic residues" evidence="1">
    <location>
        <begin position="42"/>
        <end position="76"/>
    </location>
</feature>
<keyword evidence="4" id="KW-1185">Reference proteome</keyword>
<dbReference type="Proteomes" id="UP001165121">
    <property type="component" value="Unassembled WGS sequence"/>
</dbReference>
<feature type="region of interest" description="Disordered" evidence="1">
    <location>
        <begin position="29"/>
        <end position="112"/>
    </location>
</feature>
<name>A0A9W6WMP1_9STRA</name>
<evidence type="ECO:0000313" key="3">
    <source>
        <dbReference type="EMBL" id="GMF19534.1"/>
    </source>
</evidence>